<dbReference type="RefSeq" id="WP_264850243.1">
    <property type="nucleotide sequence ID" value="NZ_BRXR01000001.1"/>
</dbReference>
<proteinExistence type="predicted"/>
<comment type="caution">
    <text evidence="1">The sequence shown here is derived from an EMBL/GenBank/DDBJ whole genome shotgun (WGS) entry which is preliminary data.</text>
</comment>
<sequence>MINLSIFSDEEIEEIDTFKELTEAMSVDGEEIICFAILSDIVHKNISVNDISKEQLKIVSSQLSKTNEICSDLVWFDSTMLEEIEPKAQKLVCDIVENKNN</sequence>
<accession>A0ABQ5N701</accession>
<reference evidence="1 2" key="1">
    <citation type="journal article" date="2024" name="Int. J. Syst. Evol. Microbiol.">
        <title>Clostridium omnivorum sp. nov., isolated from anoxic soil under the treatment of reductive soil disinfestation.</title>
        <authorList>
            <person name="Ueki A."/>
            <person name="Tonouchi A."/>
            <person name="Kaku N."/>
            <person name="Honma S."/>
            <person name="Ueki K."/>
        </authorList>
    </citation>
    <scope>NUCLEOTIDE SEQUENCE [LARGE SCALE GENOMIC DNA]</scope>
    <source>
        <strain evidence="1 2">E14</strain>
    </source>
</reference>
<keyword evidence="2" id="KW-1185">Reference proteome</keyword>
<organism evidence="1 2">
    <name type="scientific">Clostridium omnivorum</name>
    <dbReference type="NCBI Taxonomy" id="1604902"/>
    <lineage>
        <taxon>Bacteria</taxon>
        <taxon>Bacillati</taxon>
        <taxon>Bacillota</taxon>
        <taxon>Clostridia</taxon>
        <taxon>Eubacteriales</taxon>
        <taxon>Clostridiaceae</taxon>
        <taxon>Clostridium</taxon>
    </lineage>
</organism>
<protein>
    <submittedName>
        <fullName evidence="1">Uncharacterized protein</fullName>
    </submittedName>
</protein>
<name>A0ABQ5N701_9CLOT</name>
<dbReference type="EMBL" id="BRXR01000001">
    <property type="protein sequence ID" value="GLC30967.1"/>
    <property type="molecule type" value="Genomic_DNA"/>
</dbReference>
<dbReference type="Proteomes" id="UP001208567">
    <property type="component" value="Unassembled WGS sequence"/>
</dbReference>
<gene>
    <name evidence="1" type="ORF">bsdE14_23770</name>
</gene>
<evidence type="ECO:0000313" key="1">
    <source>
        <dbReference type="EMBL" id="GLC30967.1"/>
    </source>
</evidence>
<evidence type="ECO:0000313" key="2">
    <source>
        <dbReference type="Proteomes" id="UP001208567"/>
    </source>
</evidence>